<dbReference type="Proteomes" id="UP001562354">
    <property type="component" value="Unassembled WGS sequence"/>
</dbReference>
<feature type="compositionally biased region" description="Basic and acidic residues" evidence="6">
    <location>
        <begin position="1612"/>
        <end position="1622"/>
    </location>
</feature>
<feature type="region of interest" description="Disordered" evidence="6">
    <location>
        <begin position="117"/>
        <end position="169"/>
    </location>
</feature>
<feature type="region of interest" description="Disordered" evidence="6">
    <location>
        <begin position="1368"/>
        <end position="1397"/>
    </location>
</feature>
<dbReference type="SUPFAM" id="SSF57903">
    <property type="entry name" value="FYVE/PHD zinc finger"/>
    <property type="match status" value="2"/>
</dbReference>
<accession>A0ABR3PPY9</accession>
<dbReference type="CDD" id="cd15497">
    <property type="entry name" value="PHD1_Snt2p_like"/>
    <property type="match status" value="1"/>
</dbReference>
<feature type="compositionally biased region" description="Acidic residues" evidence="6">
    <location>
        <begin position="430"/>
        <end position="444"/>
    </location>
</feature>
<feature type="compositionally biased region" description="Polar residues" evidence="6">
    <location>
        <begin position="141"/>
        <end position="150"/>
    </location>
</feature>
<dbReference type="InterPro" id="IPR034732">
    <property type="entry name" value="EPHD"/>
</dbReference>
<evidence type="ECO:0000256" key="6">
    <source>
        <dbReference type="SAM" id="MobiDB-lite"/>
    </source>
</evidence>
<dbReference type="InterPro" id="IPR011011">
    <property type="entry name" value="Znf_FYVE_PHD"/>
</dbReference>
<feature type="region of interest" description="Disordered" evidence="6">
    <location>
        <begin position="1010"/>
        <end position="1029"/>
    </location>
</feature>
<keyword evidence="1" id="KW-0479">Metal-binding</keyword>
<evidence type="ECO:0000256" key="4">
    <source>
        <dbReference type="ARBA" id="ARBA00023242"/>
    </source>
</evidence>
<evidence type="ECO:0000259" key="9">
    <source>
        <dbReference type="PROSITE" id="PS51156"/>
    </source>
</evidence>
<feature type="domain" description="PHD-type" evidence="7">
    <location>
        <begin position="358"/>
        <end position="410"/>
    </location>
</feature>
<dbReference type="InterPro" id="IPR000949">
    <property type="entry name" value="ELM2_dom"/>
</dbReference>
<dbReference type="InterPro" id="IPR043151">
    <property type="entry name" value="BAH_sf"/>
</dbReference>
<keyword evidence="12" id="KW-1185">Reference proteome</keyword>
<feature type="compositionally biased region" description="Gly residues" evidence="6">
    <location>
        <begin position="1509"/>
        <end position="1519"/>
    </location>
</feature>
<evidence type="ECO:0000256" key="5">
    <source>
        <dbReference type="PROSITE-ProRule" id="PRU00146"/>
    </source>
</evidence>
<feature type="region of interest" description="Disordered" evidence="6">
    <location>
        <begin position="1502"/>
        <end position="1643"/>
    </location>
</feature>
<evidence type="ECO:0000313" key="12">
    <source>
        <dbReference type="Proteomes" id="UP001562354"/>
    </source>
</evidence>
<dbReference type="GeneID" id="95975436"/>
<comment type="caution">
    <text evidence="11">The sequence shown here is derived from an EMBL/GenBank/DDBJ whole genome shotgun (WGS) entry which is preliminary data.</text>
</comment>
<dbReference type="PROSITE" id="PS50016">
    <property type="entry name" value="ZF_PHD_2"/>
    <property type="match status" value="2"/>
</dbReference>
<protein>
    <submittedName>
        <fullName evidence="11">Uncharacterized protein</fullName>
    </submittedName>
</protein>
<reference evidence="11 12" key="1">
    <citation type="submission" date="2024-07" db="EMBL/GenBank/DDBJ databases">
        <title>Draft sequence of the Neodothiora populina.</title>
        <authorList>
            <person name="Drown D.D."/>
            <person name="Schuette U.S."/>
            <person name="Buechlein A.B."/>
            <person name="Rusch D.R."/>
            <person name="Winton L.W."/>
            <person name="Adams G.A."/>
        </authorList>
    </citation>
    <scope>NUCLEOTIDE SEQUENCE [LARGE SCALE GENOMIC DNA]</scope>
    <source>
        <strain evidence="11 12">CPC 39397</strain>
    </source>
</reference>
<evidence type="ECO:0000259" key="7">
    <source>
        <dbReference type="PROSITE" id="PS50016"/>
    </source>
</evidence>
<feature type="domain" description="PHD-type" evidence="10">
    <location>
        <begin position="1041"/>
        <end position="1174"/>
    </location>
</feature>
<dbReference type="Gene3D" id="1.10.10.60">
    <property type="entry name" value="Homeodomain-like"/>
    <property type="match status" value="1"/>
</dbReference>
<feature type="domain" description="BAH" evidence="8">
    <location>
        <begin position="202"/>
        <end position="321"/>
    </location>
</feature>
<dbReference type="Gene3D" id="3.30.40.10">
    <property type="entry name" value="Zinc/RING finger domain, C3HC4 (zinc finger)"/>
    <property type="match status" value="3"/>
</dbReference>
<dbReference type="Pfam" id="PF13832">
    <property type="entry name" value="zf-HC5HC2H_2"/>
    <property type="match status" value="1"/>
</dbReference>
<keyword evidence="4" id="KW-0539">Nucleus</keyword>
<dbReference type="InterPro" id="IPR013083">
    <property type="entry name" value="Znf_RING/FYVE/PHD"/>
</dbReference>
<feature type="compositionally biased region" description="Basic and acidic residues" evidence="6">
    <location>
        <begin position="1020"/>
        <end position="1029"/>
    </location>
</feature>
<feature type="compositionally biased region" description="Pro residues" evidence="6">
    <location>
        <begin position="913"/>
        <end position="928"/>
    </location>
</feature>
<evidence type="ECO:0000256" key="3">
    <source>
        <dbReference type="ARBA" id="ARBA00022833"/>
    </source>
</evidence>
<evidence type="ECO:0000256" key="2">
    <source>
        <dbReference type="ARBA" id="ARBA00022771"/>
    </source>
</evidence>
<organism evidence="11 12">
    <name type="scientific">Neodothiora populina</name>
    <dbReference type="NCBI Taxonomy" id="2781224"/>
    <lineage>
        <taxon>Eukaryota</taxon>
        <taxon>Fungi</taxon>
        <taxon>Dikarya</taxon>
        <taxon>Ascomycota</taxon>
        <taxon>Pezizomycotina</taxon>
        <taxon>Dothideomycetes</taxon>
        <taxon>Dothideomycetidae</taxon>
        <taxon>Dothideales</taxon>
        <taxon>Dothioraceae</taxon>
        <taxon>Neodothiora</taxon>
    </lineage>
</organism>
<dbReference type="InterPro" id="IPR001965">
    <property type="entry name" value="Znf_PHD"/>
</dbReference>
<dbReference type="PANTHER" id="PTHR47672:SF1">
    <property type="entry name" value="E3 UBIQUITIN-PROTEIN LIGASE SNT2"/>
    <property type="match status" value="1"/>
</dbReference>
<dbReference type="CDD" id="cd15571">
    <property type="entry name" value="ePHD"/>
    <property type="match status" value="1"/>
</dbReference>
<gene>
    <name evidence="11" type="ORF">AAFC00_001733</name>
</gene>
<feature type="compositionally biased region" description="Polar residues" evidence="6">
    <location>
        <begin position="446"/>
        <end position="464"/>
    </location>
</feature>
<keyword evidence="3" id="KW-0862">Zinc</keyword>
<dbReference type="PROSITE" id="PS51038">
    <property type="entry name" value="BAH"/>
    <property type="match status" value="1"/>
</dbReference>
<sequence>MDPRDGLQPAIHNSGAASPFASQDDPQTTDAAASTVRADDGVASEPQAPGGRTGGQPAEPEGTTVDGASNDAVVYGTRSRNRSSNARPNYNVDFEDDYDDLVAAPSTKSTVAKIAASTKAVSETKRAATANEPEQSEKSPSDQTATSSNPPRKRKAGGNSSTGVTTPAYVPAANQSRAFNMMTFEKSKVVLKKGALVADDGAVLHVDDHVYLVCEPPGDPYYLCRIMEFLHTNSEDPKSPVDSIRVNWFYRPRDVQRHNSDTRLVYGTMHSDVCPLTSLRGKCQILHRSEIPNLDDYRKGTDCFWYSQIFDRFIRRFYELIPTSEIINVPDKVKKALDERWKYIAVEVGRVKELTSAVKLCKRCSQFCASNDSVDCAICKNSYHMNCVRPPLPKKPTRGFAWACGPCSRAQEKKLEARQTPVLGQATSATEEDEIFEEEEEDPAQLDSTRAPSPSSEIVTDQHPGTQAEIAMAKMWPFRYLGIHCRVEDALQYDDRAIYPRASSRLGPRHQANVNIWHGRPVELVKPADIKKRYVKSSSHKKDGKLSKETLAAIEADRVEKAKRPKWVQDEPPGYVHRGGDYPPDDPRSTAQLLFKMPEGSELSTDIKEDHASPPVVDNAFVDDYVSRAKGLASSIRAAEYGCNFLDKALKLLIDEDFDKEKALQKLAKVDGHKDLKEPVLTEDELKRFEDGVSKYGSEHRSVRLHMKTTLPNSTIVRFYYLWKKTLRGKQIWDHYGGRKGKKRQNMDAAAKMQAQVAHDLDDSAFDTAKAETHKRGFQCKFCSTKHSRQWRRAPGVTPGQTVPADGGKGVKDKGNRLMLALCGRCAGLWRRYAIQYEDLDEATRKAAQNGGRGLKRRIDEELLREVLAAHETPPAGTPEAANVPVPSIESSAEPPKKKSKTAAEDKKKEKAAPPPKLPTPPPPPIIPDEPRWRDLPCAVCKLLDASGELPVSCGHCKMTVHKRCFGLADQVLPAKWICEQCANDRNPVVSTDYACTLCTVEETPQELLEPPRVSHKKKTDREREKERLEKELTEKAKLEYRDRQMELSRPVMPREALKRTDGNNWVHVLCAVWTPEIRFSRASKLERAEGFSAIPIERYEATCKLCKNNKHGSCVSCLQCKANFHVGCAAEAGYTFGFDVTPIKGSRKDQVVTVTLGEENGALTAAIWCKEHTVKTTVHQISEATDDSGSNALQLYVENYKQADQTLTGTARKANLLSQSTKFASHASAPVAGFNRRVSTASMGGRGARHSSVGAIRAGDHGDSPFEDAAGEERLRRCITCGIDVSPKWWEAELHSTPIAFVRGVDGSIREGKLGGTPDGISQSNGQGIKQEFVNGEADVAPKQGDDVKDGLVEYQCHKCHWKMLHNPKAGPETSRDVSSPPRQSTAPPITAPPTWIGATEETLPGNLLHPQVHAAPNGAPMEAVPEVRRVPEVLPTAPAPIMPYAPVNGPSLGAPARPSNGSNGINGVAGPNMINGLNGTSHGYGHSLPGAAGLHYISGHEQLSGRHGPGLYMGGQGIAPPPPPPQQVSAPPSSMQGSAPHPPHPPQPIGDNARRSPQVIVTSPTYIPGASMDQGPQFAAARGGRENGYVGVQQAPAAAGQHGSPVASMRRPETPRDGSAEGRLPSNAGASASPSLRNLLH</sequence>
<feature type="compositionally biased region" description="Polar residues" evidence="6">
    <location>
        <begin position="1630"/>
        <end position="1643"/>
    </location>
</feature>
<feature type="region of interest" description="Disordered" evidence="6">
    <location>
        <begin position="1"/>
        <end position="94"/>
    </location>
</feature>
<feature type="compositionally biased region" description="Low complexity" evidence="6">
    <location>
        <begin position="1387"/>
        <end position="1397"/>
    </location>
</feature>
<dbReference type="Pfam" id="PF00628">
    <property type="entry name" value="PHD"/>
    <property type="match status" value="1"/>
</dbReference>
<dbReference type="SMART" id="SM00249">
    <property type="entry name" value="PHD"/>
    <property type="match status" value="3"/>
</dbReference>
<proteinExistence type="predicted"/>
<dbReference type="Pfam" id="PF01426">
    <property type="entry name" value="BAH"/>
    <property type="match status" value="1"/>
</dbReference>
<dbReference type="RefSeq" id="XP_069204471.1">
    <property type="nucleotide sequence ID" value="XM_069340958.1"/>
</dbReference>
<dbReference type="PANTHER" id="PTHR47672">
    <property type="entry name" value="E3 UBIQUITIN-PROTEIN LIGASE SNT2"/>
    <property type="match status" value="1"/>
</dbReference>
<dbReference type="PROSITE" id="PS51805">
    <property type="entry name" value="EPHD"/>
    <property type="match status" value="1"/>
</dbReference>
<feature type="region of interest" description="Disordered" evidence="6">
    <location>
        <begin position="1243"/>
        <end position="1264"/>
    </location>
</feature>
<evidence type="ECO:0000256" key="1">
    <source>
        <dbReference type="ARBA" id="ARBA00022723"/>
    </source>
</evidence>
<dbReference type="Gene3D" id="2.30.30.490">
    <property type="match status" value="1"/>
</dbReference>
<evidence type="ECO:0000259" key="10">
    <source>
        <dbReference type="PROSITE" id="PS51805"/>
    </source>
</evidence>
<dbReference type="EMBL" id="JBFMKM010000001">
    <property type="protein sequence ID" value="KAL1311622.1"/>
    <property type="molecule type" value="Genomic_DNA"/>
</dbReference>
<feature type="region of interest" description="Disordered" evidence="6">
    <location>
        <begin position="870"/>
        <end position="930"/>
    </location>
</feature>
<feature type="compositionally biased region" description="Basic and acidic residues" evidence="6">
    <location>
        <begin position="902"/>
        <end position="912"/>
    </location>
</feature>
<keyword evidence="2 5" id="KW-0863">Zinc-finger</keyword>
<feature type="compositionally biased region" description="Low complexity" evidence="6">
    <location>
        <begin position="82"/>
        <end position="91"/>
    </location>
</feature>
<name>A0ABR3PPY9_9PEZI</name>
<evidence type="ECO:0000313" key="11">
    <source>
        <dbReference type="EMBL" id="KAL1311622.1"/>
    </source>
</evidence>
<feature type="region of interest" description="Disordered" evidence="6">
    <location>
        <begin position="418"/>
        <end position="464"/>
    </location>
</feature>
<feature type="compositionally biased region" description="Polar residues" evidence="6">
    <location>
        <begin position="20"/>
        <end position="32"/>
    </location>
</feature>
<feature type="domain" description="PHD-type" evidence="7">
    <location>
        <begin position="935"/>
        <end position="985"/>
    </location>
</feature>
<dbReference type="Pfam" id="PF13831">
    <property type="entry name" value="PHD_2"/>
    <property type="match status" value="1"/>
</dbReference>
<dbReference type="SMART" id="SM00439">
    <property type="entry name" value="BAH"/>
    <property type="match status" value="1"/>
</dbReference>
<dbReference type="PROSITE" id="PS51156">
    <property type="entry name" value="ELM2"/>
    <property type="match status" value="1"/>
</dbReference>
<feature type="domain" description="ELM2" evidence="9">
    <location>
        <begin position="502"/>
        <end position="671"/>
    </location>
</feature>
<feature type="compositionally biased region" description="Low complexity" evidence="6">
    <location>
        <begin position="1590"/>
        <end position="1605"/>
    </location>
</feature>
<dbReference type="InterPro" id="IPR019787">
    <property type="entry name" value="Znf_PHD-finger"/>
</dbReference>
<evidence type="ECO:0000259" key="8">
    <source>
        <dbReference type="PROSITE" id="PS51038"/>
    </source>
</evidence>
<dbReference type="InterPro" id="IPR001025">
    <property type="entry name" value="BAH_dom"/>
</dbReference>
<dbReference type="InterPro" id="IPR029617">
    <property type="entry name" value="Snt2"/>
</dbReference>